<feature type="compositionally biased region" description="Polar residues" evidence="1">
    <location>
        <begin position="10"/>
        <end position="23"/>
    </location>
</feature>
<evidence type="ECO:0000256" key="1">
    <source>
        <dbReference type="SAM" id="MobiDB-lite"/>
    </source>
</evidence>
<dbReference type="AlphaFoldDB" id="A0A5K3F1N7"/>
<name>A0A5K3F1N7_MESCO</name>
<evidence type="ECO:0000313" key="2">
    <source>
        <dbReference type="WBParaSite" id="MCU_004714-RA"/>
    </source>
</evidence>
<accession>A0A5K3F1N7</accession>
<feature type="region of interest" description="Disordered" evidence="1">
    <location>
        <begin position="1"/>
        <end position="23"/>
    </location>
</feature>
<organism evidence="2">
    <name type="scientific">Mesocestoides corti</name>
    <name type="common">Flatworm</name>
    <dbReference type="NCBI Taxonomy" id="53468"/>
    <lineage>
        <taxon>Eukaryota</taxon>
        <taxon>Metazoa</taxon>
        <taxon>Spiralia</taxon>
        <taxon>Lophotrochozoa</taxon>
        <taxon>Platyhelminthes</taxon>
        <taxon>Cestoda</taxon>
        <taxon>Eucestoda</taxon>
        <taxon>Cyclophyllidea</taxon>
        <taxon>Mesocestoididae</taxon>
        <taxon>Mesocestoides</taxon>
    </lineage>
</organism>
<sequence>MKKIGATEQALLTNHKPQSRPSESTTLATQFIIHCSSFVSVSGWLPVFLSCHWNTERQRIG</sequence>
<dbReference type="WBParaSite" id="MCU_004714-RA">
    <property type="protein sequence ID" value="MCU_004714-RA"/>
    <property type="gene ID" value="MCU_004714"/>
</dbReference>
<proteinExistence type="predicted"/>
<protein>
    <submittedName>
        <fullName evidence="2">Uncharacterized protein</fullName>
    </submittedName>
</protein>
<reference evidence="2" key="1">
    <citation type="submission" date="2019-11" db="UniProtKB">
        <authorList>
            <consortium name="WormBaseParasite"/>
        </authorList>
    </citation>
    <scope>IDENTIFICATION</scope>
</reference>